<accession>A0A8X6Q2T1</accession>
<organism evidence="1 2">
    <name type="scientific">Nephila pilipes</name>
    <name type="common">Giant wood spider</name>
    <name type="synonym">Nephila maculata</name>
    <dbReference type="NCBI Taxonomy" id="299642"/>
    <lineage>
        <taxon>Eukaryota</taxon>
        <taxon>Metazoa</taxon>
        <taxon>Ecdysozoa</taxon>
        <taxon>Arthropoda</taxon>
        <taxon>Chelicerata</taxon>
        <taxon>Arachnida</taxon>
        <taxon>Araneae</taxon>
        <taxon>Araneomorphae</taxon>
        <taxon>Entelegynae</taxon>
        <taxon>Araneoidea</taxon>
        <taxon>Nephilidae</taxon>
        <taxon>Nephila</taxon>
    </lineage>
</organism>
<dbReference type="Proteomes" id="UP000887013">
    <property type="component" value="Unassembled WGS sequence"/>
</dbReference>
<gene>
    <name evidence="1" type="ORF">NPIL_437201</name>
</gene>
<dbReference type="AlphaFoldDB" id="A0A8X6Q2T1"/>
<evidence type="ECO:0000313" key="2">
    <source>
        <dbReference type="Proteomes" id="UP000887013"/>
    </source>
</evidence>
<dbReference type="EMBL" id="BMAW01027715">
    <property type="protein sequence ID" value="GFU03508.1"/>
    <property type="molecule type" value="Genomic_DNA"/>
</dbReference>
<evidence type="ECO:0000313" key="1">
    <source>
        <dbReference type="EMBL" id="GFU03508.1"/>
    </source>
</evidence>
<reference evidence="1" key="1">
    <citation type="submission" date="2020-08" db="EMBL/GenBank/DDBJ databases">
        <title>Multicomponent nature underlies the extraordinary mechanical properties of spider dragline silk.</title>
        <authorList>
            <person name="Kono N."/>
            <person name="Nakamura H."/>
            <person name="Mori M."/>
            <person name="Yoshida Y."/>
            <person name="Ohtoshi R."/>
            <person name="Malay A.D."/>
            <person name="Moran D.A.P."/>
            <person name="Tomita M."/>
            <person name="Numata K."/>
            <person name="Arakawa K."/>
        </authorList>
    </citation>
    <scope>NUCLEOTIDE SEQUENCE</scope>
</reference>
<proteinExistence type="predicted"/>
<keyword evidence="2" id="KW-1185">Reference proteome</keyword>
<comment type="caution">
    <text evidence="1">The sequence shown here is derived from an EMBL/GenBank/DDBJ whole genome shotgun (WGS) entry which is preliminary data.</text>
</comment>
<sequence length="96" mass="11422">MQRPLRGRNYWHRNLRKRFSTDFVSVVLIICNGLGNASSLSRKIAYMFFDSPHRAQNFRFHSDLDEEGRFYYLCPWLGMEDLTYLDTVYLASAFID</sequence>
<protein>
    <submittedName>
        <fullName evidence="1">Uncharacterized protein</fullName>
    </submittedName>
</protein>
<name>A0A8X6Q2T1_NEPPI</name>